<dbReference type="InterPro" id="IPR013525">
    <property type="entry name" value="ABC2_TM"/>
</dbReference>
<gene>
    <name evidence="7" type="ORF">EDC19_1403</name>
</gene>
<feature type="domain" description="ABC-2 type transporter transmembrane" evidence="6">
    <location>
        <begin position="13"/>
        <end position="209"/>
    </location>
</feature>
<sequence>MSIINQIKYVFIWQFHKNSGYLIFFAILQTILALGIVIGFNYLLSNPGQNEVLFLATGAPTIVLITTGLVMLPQQNSSAKTEGYIDFMRTWPINRGAIMIADTIIWLLITIPAIGISSIFAHFVYQPGFDVSWTILPALLLTALTSIGIGYGFSFVLPQNATMMLTQLLVFGSLMFSPINFPMENLPSLLQSIHRVLPLYSMAEVVRGSLAQSTFTVDFSHYIILSAWCLLGYITSIKILNRN</sequence>
<feature type="transmembrane region" description="Helical" evidence="5">
    <location>
        <begin position="164"/>
        <end position="181"/>
    </location>
</feature>
<evidence type="ECO:0000256" key="1">
    <source>
        <dbReference type="ARBA" id="ARBA00004141"/>
    </source>
</evidence>
<comment type="subcellular location">
    <subcellularLocation>
        <location evidence="1">Membrane</location>
        <topology evidence="1">Multi-pass membrane protein</topology>
    </subcellularLocation>
</comment>
<name>A0A4R1MMT8_9FIRM</name>
<evidence type="ECO:0000256" key="3">
    <source>
        <dbReference type="ARBA" id="ARBA00022989"/>
    </source>
</evidence>
<keyword evidence="4 5" id="KW-0472">Membrane</keyword>
<dbReference type="EMBL" id="SMGQ01000012">
    <property type="protein sequence ID" value="TCK93212.1"/>
    <property type="molecule type" value="Genomic_DNA"/>
</dbReference>
<dbReference type="AlphaFoldDB" id="A0A4R1MMT8"/>
<evidence type="ECO:0000256" key="2">
    <source>
        <dbReference type="ARBA" id="ARBA00022692"/>
    </source>
</evidence>
<comment type="caution">
    <text evidence="7">The sequence shown here is derived from an EMBL/GenBank/DDBJ whole genome shotgun (WGS) entry which is preliminary data.</text>
</comment>
<dbReference type="PANTHER" id="PTHR43229:SF3">
    <property type="entry name" value="ABC-TYPE MULTIDRUG TRANSPORT SYSTEM, PERMEASE COMPONENT"/>
    <property type="match status" value="1"/>
</dbReference>
<protein>
    <submittedName>
        <fullName evidence="7">ABC-2 type transport system permease protein</fullName>
    </submittedName>
</protein>
<dbReference type="OrthoDB" id="9781663at2"/>
<keyword evidence="8" id="KW-1185">Reference proteome</keyword>
<dbReference type="RefSeq" id="WP_132282130.1">
    <property type="nucleotide sequence ID" value="NZ_SMGQ01000012.1"/>
</dbReference>
<dbReference type="PRINTS" id="PR00164">
    <property type="entry name" value="ABC2TRNSPORT"/>
</dbReference>
<feature type="transmembrane region" description="Helical" evidence="5">
    <location>
        <begin position="219"/>
        <end position="240"/>
    </location>
</feature>
<dbReference type="GO" id="GO:0140359">
    <property type="term" value="F:ABC-type transporter activity"/>
    <property type="evidence" value="ECO:0007669"/>
    <property type="project" value="InterPro"/>
</dbReference>
<feature type="transmembrane region" description="Helical" evidence="5">
    <location>
        <begin position="21"/>
        <end position="40"/>
    </location>
</feature>
<dbReference type="GO" id="GO:0043190">
    <property type="term" value="C:ATP-binding cassette (ABC) transporter complex"/>
    <property type="evidence" value="ECO:0007669"/>
    <property type="project" value="InterPro"/>
</dbReference>
<proteinExistence type="predicted"/>
<evidence type="ECO:0000313" key="8">
    <source>
        <dbReference type="Proteomes" id="UP000294545"/>
    </source>
</evidence>
<feature type="transmembrane region" description="Helical" evidence="5">
    <location>
        <begin position="104"/>
        <end position="125"/>
    </location>
</feature>
<dbReference type="InterPro" id="IPR000412">
    <property type="entry name" value="ABC_2_transport"/>
</dbReference>
<evidence type="ECO:0000256" key="4">
    <source>
        <dbReference type="ARBA" id="ARBA00023136"/>
    </source>
</evidence>
<evidence type="ECO:0000313" key="7">
    <source>
        <dbReference type="EMBL" id="TCK93212.1"/>
    </source>
</evidence>
<keyword evidence="2 5" id="KW-0812">Transmembrane</keyword>
<dbReference type="PANTHER" id="PTHR43229">
    <property type="entry name" value="NODULATION PROTEIN J"/>
    <property type="match status" value="1"/>
</dbReference>
<organism evidence="7 8">
    <name type="scientific">Natranaerovirga hydrolytica</name>
    <dbReference type="NCBI Taxonomy" id="680378"/>
    <lineage>
        <taxon>Bacteria</taxon>
        <taxon>Bacillati</taxon>
        <taxon>Bacillota</taxon>
        <taxon>Clostridia</taxon>
        <taxon>Lachnospirales</taxon>
        <taxon>Natranaerovirgaceae</taxon>
        <taxon>Natranaerovirga</taxon>
    </lineage>
</organism>
<evidence type="ECO:0000256" key="5">
    <source>
        <dbReference type="SAM" id="Phobius"/>
    </source>
</evidence>
<reference evidence="7 8" key="1">
    <citation type="submission" date="2019-03" db="EMBL/GenBank/DDBJ databases">
        <title>Genomic Encyclopedia of Type Strains, Phase IV (KMG-IV): sequencing the most valuable type-strain genomes for metagenomic binning, comparative biology and taxonomic classification.</title>
        <authorList>
            <person name="Goeker M."/>
        </authorList>
    </citation>
    <scope>NUCLEOTIDE SEQUENCE [LARGE SCALE GENOMIC DNA]</scope>
    <source>
        <strain evidence="7 8">DSM 24176</strain>
    </source>
</reference>
<keyword evidence="3 5" id="KW-1133">Transmembrane helix</keyword>
<feature type="transmembrane region" description="Helical" evidence="5">
    <location>
        <begin position="52"/>
        <end position="72"/>
    </location>
</feature>
<accession>A0A4R1MMT8</accession>
<feature type="transmembrane region" description="Helical" evidence="5">
    <location>
        <begin position="131"/>
        <end position="157"/>
    </location>
</feature>
<dbReference type="InterPro" id="IPR051784">
    <property type="entry name" value="Nod_factor_ABC_transporter"/>
</dbReference>
<dbReference type="Proteomes" id="UP000294545">
    <property type="component" value="Unassembled WGS sequence"/>
</dbReference>
<dbReference type="Pfam" id="PF01061">
    <property type="entry name" value="ABC2_membrane"/>
    <property type="match status" value="1"/>
</dbReference>
<evidence type="ECO:0000259" key="6">
    <source>
        <dbReference type="Pfam" id="PF01061"/>
    </source>
</evidence>